<evidence type="ECO:0000256" key="1">
    <source>
        <dbReference type="SAM" id="MobiDB-lite"/>
    </source>
</evidence>
<dbReference type="Proteomes" id="UP001203297">
    <property type="component" value="Unassembled WGS sequence"/>
</dbReference>
<evidence type="ECO:0000313" key="2">
    <source>
        <dbReference type="EMBL" id="KAI0301714.1"/>
    </source>
</evidence>
<comment type="caution">
    <text evidence="2">The sequence shown here is derived from an EMBL/GenBank/DDBJ whole genome shotgun (WGS) entry which is preliminary data.</text>
</comment>
<feature type="compositionally biased region" description="Low complexity" evidence="1">
    <location>
        <begin position="1"/>
        <end position="14"/>
    </location>
</feature>
<sequence>MDSLSSSSCQASISRTANGDKNHSIASPMSSASLSYPLSPESSSVPSRPASNNINSSSSIRINSSSGGSGGDSPLIQDEMKKKAIAILADSAVPEHEQNLSTLRGVALDWPPRPPTPSTTAILTLDELPDSSNGSLPEYEITEEWYERIVEDLREIEDEDEVEVYVDVDVNAEVEVEVEVGMGDPAPQQIYRRPRPFTRRLSHEMQTVRDG</sequence>
<proteinExistence type="predicted"/>
<feature type="region of interest" description="Disordered" evidence="1">
    <location>
        <begin position="1"/>
        <end position="77"/>
    </location>
</feature>
<accession>A0AAD4M4E8</accession>
<keyword evidence="3" id="KW-1185">Reference proteome</keyword>
<dbReference type="EMBL" id="WTXG01000013">
    <property type="protein sequence ID" value="KAI0301714.1"/>
    <property type="molecule type" value="Genomic_DNA"/>
</dbReference>
<evidence type="ECO:0000313" key="3">
    <source>
        <dbReference type="Proteomes" id="UP001203297"/>
    </source>
</evidence>
<protein>
    <submittedName>
        <fullName evidence="2">Uncharacterized protein</fullName>
    </submittedName>
</protein>
<name>A0AAD4M4E8_9AGAM</name>
<organism evidence="2 3">
    <name type="scientific">Multifurca ochricompacta</name>
    <dbReference type="NCBI Taxonomy" id="376703"/>
    <lineage>
        <taxon>Eukaryota</taxon>
        <taxon>Fungi</taxon>
        <taxon>Dikarya</taxon>
        <taxon>Basidiomycota</taxon>
        <taxon>Agaricomycotina</taxon>
        <taxon>Agaricomycetes</taxon>
        <taxon>Russulales</taxon>
        <taxon>Russulaceae</taxon>
        <taxon>Multifurca</taxon>
    </lineage>
</organism>
<dbReference type="AlphaFoldDB" id="A0AAD4M4E8"/>
<feature type="compositionally biased region" description="Low complexity" evidence="1">
    <location>
        <begin position="24"/>
        <end position="66"/>
    </location>
</feature>
<reference evidence="2" key="1">
    <citation type="journal article" date="2022" name="New Phytol.">
        <title>Evolutionary transition to the ectomycorrhizal habit in the genomes of a hyperdiverse lineage of mushroom-forming fungi.</title>
        <authorList>
            <person name="Looney B."/>
            <person name="Miyauchi S."/>
            <person name="Morin E."/>
            <person name="Drula E."/>
            <person name="Courty P.E."/>
            <person name="Kohler A."/>
            <person name="Kuo A."/>
            <person name="LaButti K."/>
            <person name="Pangilinan J."/>
            <person name="Lipzen A."/>
            <person name="Riley R."/>
            <person name="Andreopoulos W."/>
            <person name="He G."/>
            <person name="Johnson J."/>
            <person name="Nolan M."/>
            <person name="Tritt A."/>
            <person name="Barry K.W."/>
            <person name="Grigoriev I.V."/>
            <person name="Nagy L.G."/>
            <person name="Hibbett D."/>
            <person name="Henrissat B."/>
            <person name="Matheny P.B."/>
            <person name="Labbe J."/>
            <person name="Martin F.M."/>
        </authorList>
    </citation>
    <scope>NUCLEOTIDE SEQUENCE</scope>
    <source>
        <strain evidence="2">BPL690</strain>
    </source>
</reference>
<gene>
    <name evidence="2" type="ORF">B0F90DRAFT_1667828</name>
</gene>